<dbReference type="PANTHER" id="PTHR24068">
    <property type="entry name" value="UBIQUITIN-CONJUGATING ENZYME E2"/>
    <property type="match status" value="1"/>
</dbReference>
<keyword evidence="4 6" id="KW-0067">ATP-binding</keyword>
<dbReference type="SMART" id="SM00212">
    <property type="entry name" value="UBCc"/>
    <property type="match status" value="1"/>
</dbReference>
<reference evidence="9" key="1">
    <citation type="submission" date="2021-01" db="EMBL/GenBank/DDBJ databases">
        <authorList>
            <person name="Corre E."/>
            <person name="Pelletier E."/>
            <person name="Niang G."/>
            <person name="Scheremetjew M."/>
            <person name="Finn R."/>
            <person name="Kale V."/>
            <person name="Holt S."/>
            <person name="Cochrane G."/>
            <person name="Meng A."/>
            <person name="Brown T."/>
            <person name="Cohen L."/>
        </authorList>
    </citation>
    <scope>NUCLEOTIDE SEQUENCE</scope>
    <source>
        <strain evidence="9">NIES-381</strain>
    </source>
</reference>
<feature type="domain" description="UBC core" evidence="8">
    <location>
        <begin position="17"/>
        <end position="165"/>
    </location>
</feature>
<dbReference type="EMBL" id="HBGA01043348">
    <property type="protein sequence ID" value="CAD9004647.1"/>
    <property type="molecule type" value="Transcribed_RNA"/>
</dbReference>
<dbReference type="InterPro" id="IPR016135">
    <property type="entry name" value="UBQ-conjugating_enzyme/RWD"/>
</dbReference>
<accession>A0A7S1I8P3</accession>
<keyword evidence="3 6" id="KW-0833">Ubl conjugation pathway</keyword>
<dbReference type="AlphaFoldDB" id="A0A7S1I8P3"/>
<evidence type="ECO:0000256" key="7">
    <source>
        <dbReference type="SAM" id="MobiDB-lite"/>
    </source>
</evidence>
<organism evidence="9">
    <name type="scientific">Eutreptiella gymnastica</name>
    <dbReference type="NCBI Taxonomy" id="73025"/>
    <lineage>
        <taxon>Eukaryota</taxon>
        <taxon>Discoba</taxon>
        <taxon>Euglenozoa</taxon>
        <taxon>Euglenida</taxon>
        <taxon>Spirocuta</taxon>
        <taxon>Euglenophyceae</taxon>
        <taxon>Eutreptiales</taxon>
        <taxon>Eutreptiaceae</taxon>
        <taxon>Eutreptiella</taxon>
    </lineage>
</organism>
<dbReference type="Pfam" id="PF00179">
    <property type="entry name" value="UQ_con"/>
    <property type="match status" value="1"/>
</dbReference>
<dbReference type="GO" id="GO:0140096">
    <property type="term" value="F:catalytic activity, acting on a protein"/>
    <property type="evidence" value="ECO:0007669"/>
    <property type="project" value="UniProtKB-ARBA"/>
</dbReference>
<gene>
    <name evidence="9" type="ORF">EGYM00392_LOCUS15732</name>
</gene>
<name>A0A7S1I8P3_9EUGL</name>
<keyword evidence="2 6" id="KW-0547">Nucleotide-binding</keyword>
<protein>
    <recommendedName>
        <fullName evidence="8">UBC core domain-containing protein</fullName>
    </recommendedName>
</protein>
<comment type="similarity">
    <text evidence="6">Belongs to the ubiquitin-conjugating enzyme family.</text>
</comment>
<dbReference type="Gene3D" id="3.10.110.10">
    <property type="entry name" value="Ubiquitin Conjugating Enzyme"/>
    <property type="match status" value="1"/>
</dbReference>
<dbReference type="CDD" id="cd23797">
    <property type="entry name" value="UBCc_UBE2H"/>
    <property type="match status" value="1"/>
</dbReference>
<dbReference type="FunFam" id="3.10.110.10:FF:000024">
    <property type="entry name" value="Ubiquitin-conjugating enzyme 5, E2"/>
    <property type="match status" value="1"/>
</dbReference>
<dbReference type="InterPro" id="IPR000608">
    <property type="entry name" value="UBC"/>
</dbReference>
<evidence type="ECO:0000313" key="9">
    <source>
        <dbReference type="EMBL" id="CAD9004647.1"/>
    </source>
</evidence>
<dbReference type="SUPFAM" id="SSF54495">
    <property type="entry name" value="UBC-like"/>
    <property type="match status" value="1"/>
</dbReference>
<keyword evidence="1" id="KW-0808">Transferase</keyword>
<evidence type="ECO:0000256" key="5">
    <source>
        <dbReference type="PROSITE-ProRule" id="PRU10133"/>
    </source>
</evidence>
<feature type="active site" description="Glycyl thioester intermediate" evidence="5">
    <location>
        <position position="102"/>
    </location>
</feature>
<dbReference type="GO" id="GO:0016740">
    <property type="term" value="F:transferase activity"/>
    <property type="evidence" value="ECO:0007669"/>
    <property type="project" value="UniProtKB-KW"/>
</dbReference>
<sequence>MSFSSNAIARNSPGKTFIGSPTKRREMDLMKLMMSDYEVTTCGDSCCEFWVKFHGPKDTPYFGGSWQVHVELPDNYPYKSPSIGFANRIFHPNVDEISGSVCLDVINQTWSPMYDLLNVFEVFLPQLMSYPNPTDPMNGEAAALMIKDPHRYVERCKEYVQRFARPEDAKAPIGEDGNVNNMEEETEDEPAMDHDSDSEIEDLEL</sequence>
<evidence type="ECO:0000256" key="6">
    <source>
        <dbReference type="RuleBase" id="RU362109"/>
    </source>
</evidence>
<evidence type="ECO:0000259" key="8">
    <source>
        <dbReference type="PROSITE" id="PS50127"/>
    </source>
</evidence>
<evidence type="ECO:0000256" key="4">
    <source>
        <dbReference type="ARBA" id="ARBA00022840"/>
    </source>
</evidence>
<dbReference type="PROSITE" id="PS50127">
    <property type="entry name" value="UBC_2"/>
    <property type="match status" value="1"/>
</dbReference>
<evidence type="ECO:0000256" key="2">
    <source>
        <dbReference type="ARBA" id="ARBA00022741"/>
    </source>
</evidence>
<evidence type="ECO:0000256" key="3">
    <source>
        <dbReference type="ARBA" id="ARBA00022786"/>
    </source>
</evidence>
<proteinExistence type="inferred from homology"/>
<dbReference type="GO" id="GO:0005524">
    <property type="term" value="F:ATP binding"/>
    <property type="evidence" value="ECO:0007669"/>
    <property type="project" value="UniProtKB-UniRule"/>
</dbReference>
<dbReference type="PROSITE" id="PS00183">
    <property type="entry name" value="UBC_1"/>
    <property type="match status" value="1"/>
</dbReference>
<evidence type="ECO:0000256" key="1">
    <source>
        <dbReference type="ARBA" id="ARBA00022679"/>
    </source>
</evidence>
<feature type="region of interest" description="Disordered" evidence="7">
    <location>
        <begin position="167"/>
        <end position="205"/>
    </location>
</feature>
<dbReference type="InterPro" id="IPR023313">
    <property type="entry name" value="UBQ-conjugating_AS"/>
</dbReference>